<sequence>MKFPINLASLAVFAATVSAQSPISLVAPSLFAPVTAGVPFIISLKATILPNSFHEPLNFYIGQQPFPSNSTNGDVGPQLAVISTPTFAATSAGLFLNTSVVLNTLGQTEISVVEFFVGGPSLNARVPGATLFQTVVTVG</sequence>
<organism evidence="2 3">
    <name type="scientific">Sphaerobolus stellatus (strain SS14)</name>
    <dbReference type="NCBI Taxonomy" id="990650"/>
    <lineage>
        <taxon>Eukaryota</taxon>
        <taxon>Fungi</taxon>
        <taxon>Dikarya</taxon>
        <taxon>Basidiomycota</taxon>
        <taxon>Agaricomycotina</taxon>
        <taxon>Agaricomycetes</taxon>
        <taxon>Phallomycetidae</taxon>
        <taxon>Geastrales</taxon>
        <taxon>Sphaerobolaceae</taxon>
        <taxon>Sphaerobolus</taxon>
    </lineage>
</organism>
<dbReference type="AlphaFoldDB" id="A0A0C9V0Q3"/>
<dbReference type="Proteomes" id="UP000054279">
    <property type="component" value="Unassembled WGS sequence"/>
</dbReference>
<protein>
    <submittedName>
        <fullName evidence="2">Uncharacterized protein</fullName>
    </submittedName>
</protein>
<evidence type="ECO:0000313" key="2">
    <source>
        <dbReference type="EMBL" id="KIJ35197.1"/>
    </source>
</evidence>
<reference evidence="2 3" key="1">
    <citation type="submission" date="2014-06" db="EMBL/GenBank/DDBJ databases">
        <title>Evolutionary Origins and Diversification of the Mycorrhizal Mutualists.</title>
        <authorList>
            <consortium name="DOE Joint Genome Institute"/>
            <consortium name="Mycorrhizal Genomics Consortium"/>
            <person name="Kohler A."/>
            <person name="Kuo A."/>
            <person name="Nagy L.G."/>
            <person name="Floudas D."/>
            <person name="Copeland A."/>
            <person name="Barry K.W."/>
            <person name="Cichocki N."/>
            <person name="Veneault-Fourrey C."/>
            <person name="LaButti K."/>
            <person name="Lindquist E.A."/>
            <person name="Lipzen A."/>
            <person name="Lundell T."/>
            <person name="Morin E."/>
            <person name="Murat C."/>
            <person name="Riley R."/>
            <person name="Ohm R."/>
            <person name="Sun H."/>
            <person name="Tunlid A."/>
            <person name="Henrissat B."/>
            <person name="Grigoriev I.V."/>
            <person name="Hibbett D.S."/>
            <person name="Martin F."/>
        </authorList>
    </citation>
    <scope>NUCLEOTIDE SEQUENCE [LARGE SCALE GENOMIC DNA]</scope>
    <source>
        <strain evidence="2 3">SS14</strain>
    </source>
</reference>
<evidence type="ECO:0000256" key="1">
    <source>
        <dbReference type="SAM" id="SignalP"/>
    </source>
</evidence>
<dbReference type="HOGENOM" id="CLU_1846357_0_0_1"/>
<dbReference type="EMBL" id="KN837191">
    <property type="protein sequence ID" value="KIJ35197.1"/>
    <property type="molecule type" value="Genomic_DNA"/>
</dbReference>
<keyword evidence="3" id="KW-1185">Reference proteome</keyword>
<feature type="chain" id="PRO_5002204484" evidence="1">
    <location>
        <begin position="20"/>
        <end position="139"/>
    </location>
</feature>
<feature type="signal peptide" evidence="1">
    <location>
        <begin position="1"/>
        <end position="19"/>
    </location>
</feature>
<proteinExistence type="predicted"/>
<gene>
    <name evidence="2" type="ORF">M422DRAFT_782608</name>
</gene>
<accession>A0A0C9V0Q3</accession>
<keyword evidence="1" id="KW-0732">Signal</keyword>
<evidence type="ECO:0000313" key="3">
    <source>
        <dbReference type="Proteomes" id="UP000054279"/>
    </source>
</evidence>
<name>A0A0C9V0Q3_SPHS4</name>